<evidence type="ECO:0000313" key="1">
    <source>
        <dbReference type="EMBL" id="AVO43477.1"/>
    </source>
</evidence>
<accession>A0A2S0N620</accession>
<dbReference type="AlphaFoldDB" id="A0A2S0N620"/>
<name>A0A2S0N620_9BURK</name>
<keyword evidence="2" id="KW-1185">Reference proteome</keyword>
<dbReference type="SUPFAM" id="SSF53335">
    <property type="entry name" value="S-adenosyl-L-methionine-dependent methyltransferases"/>
    <property type="match status" value="2"/>
</dbReference>
<sequence>MHSVISYPDRGHWGDSKWRGNCSGHVYQDLFRQLQPSTFVDPMVGSGTSVEVAKEMSIKAWGLDLHQGFNAVTDSILLTVGEQVDLCLSHPPYGPMIVYSGSVWGSEPNPADLSRCGSNQEFHEKMQLVLLNQRDATKPQGFYGTIIGDYRKNGTYTSYQAEMIARMPSDELAAVIIKQQHNCVSDSRSYSKLALPRIMHEYILLWQKKSGPLLVLLGTMAREQHSRLTGTWKSIIGLVMQRLRGKASLEQIYQEVARAAPQKLAVNPNWKAKVRQVLNSTGMFSSPERGLWMLAA</sequence>
<organism evidence="1 2">
    <name type="scientific">Simplicispira suum</name>
    <dbReference type="NCBI Taxonomy" id="2109915"/>
    <lineage>
        <taxon>Bacteria</taxon>
        <taxon>Pseudomonadati</taxon>
        <taxon>Pseudomonadota</taxon>
        <taxon>Betaproteobacteria</taxon>
        <taxon>Burkholderiales</taxon>
        <taxon>Comamonadaceae</taxon>
        <taxon>Simplicispira</taxon>
    </lineage>
</organism>
<reference evidence="1 2" key="1">
    <citation type="submission" date="2018-03" db="EMBL/GenBank/DDBJ databases">
        <title>Genome sequencing of Simplicispira sp.</title>
        <authorList>
            <person name="Kim S.-J."/>
            <person name="Heo J."/>
            <person name="Kwon S.-W."/>
        </authorList>
    </citation>
    <scope>NUCLEOTIDE SEQUENCE [LARGE SCALE GENOMIC DNA]</scope>
    <source>
        <strain evidence="1 2">SC1-8</strain>
        <plasmid evidence="1 2">unnamed1</plasmid>
    </source>
</reference>
<evidence type="ECO:0008006" key="3">
    <source>
        <dbReference type="Google" id="ProtNLM"/>
    </source>
</evidence>
<dbReference type="Proteomes" id="UP000239326">
    <property type="component" value="Plasmid unnamed1"/>
</dbReference>
<geneLocation type="plasmid" evidence="1 2">
    <name>unnamed1</name>
</geneLocation>
<dbReference type="EMBL" id="CP027670">
    <property type="protein sequence ID" value="AVO43477.1"/>
    <property type="molecule type" value="Genomic_DNA"/>
</dbReference>
<dbReference type="KEGG" id="simp:C6571_18815"/>
<dbReference type="InterPro" id="IPR029063">
    <property type="entry name" value="SAM-dependent_MTases_sf"/>
</dbReference>
<proteinExistence type="predicted"/>
<keyword evidence="1" id="KW-0614">Plasmid</keyword>
<dbReference type="RefSeq" id="WP_106448425.1">
    <property type="nucleotide sequence ID" value="NZ_CP027670.1"/>
</dbReference>
<evidence type="ECO:0000313" key="2">
    <source>
        <dbReference type="Proteomes" id="UP000239326"/>
    </source>
</evidence>
<dbReference type="Gene3D" id="3.40.50.150">
    <property type="entry name" value="Vaccinia Virus protein VP39"/>
    <property type="match status" value="1"/>
</dbReference>
<dbReference type="OrthoDB" id="9773571at2"/>
<protein>
    <recommendedName>
        <fullName evidence="3">DNA methylase N-4/N-6 domain-containing protein</fullName>
    </recommendedName>
</protein>
<gene>
    <name evidence="1" type="ORF">C6571_18815</name>
</gene>